<dbReference type="Pfam" id="PF08303">
    <property type="entry name" value="tRNA_lig_kinase"/>
    <property type="match status" value="1"/>
</dbReference>
<keyword evidence="2" id="KW-0378">Hydrolase</keyword>
<dbReference type="GO" id="GO:0005737">
    <property type="term" value="C:cytoplasm"/>
    <property type="evidence" value="ECO:0007669"/>
    <property type="project" value="TreeGrafter"/>
</dbReference>
<dbReference type="InterPro" id="IPR029058">
    <property type="entry name" value="AB_hydrolase_fold"/>
</dbReference>
<dbReference type="Pfam" id="PF08302">
    <property type="entry name" value="tRNA_lig_CPD"/>
    <property type="match status" value="1"/>
</dbReference>
<dbReference type="Gene3D" id="3.40.50.300">
    <property type="entry name" value="P-loop containing nucleotide triphosphate hydrolases"/>
    <property type="match status" value="1"/>
</dbReference>
<evidence type="ECO:0000313" key="7">
    <source>
        <dbReference type="EMBL" id="CAE8628635.1"/>
    </source>
</evidence>
<dbReference type="AlphaFoldDB" id="A0A813GW56"/>
<comment type="caution">
    <text evidence="7">The sequence shown here is derived from an EMBL/GenBank/DDBJ whole genome shotgun (WGS) entry which is preliminary data.</text>
</comment>
<sequence length="1127" mass="121169">MARRLPRSRRLRRHGAKGKFRAVRLAFIKGRLRPASVEPERWQLQVLGMGLMGTGKSTLLRGLAWILDGIWLNQDEFSHLGKNAKWKLLEAVRKAACASDAGTAVVVDKINTLRSHRSEFLSALSGDADGAVVQQRRRVLLRFLHPKDPPGRIAKEAVKLGLSRIAARGAAHRSLFADNPKLQSILEGTAKGFEAPSAAELAEFDAVLDVDITSSPEEALTSVVNGLHARRLISDEQRMRPVSHALDVANEHEAKLRPAEAPPSALPALRRTLVADEASDRKRQRLEDEVPTARPLPVYWGVFFDMACCETAQCFEKLQKVVQASGISYSRSIAEPHVTLVFAGCAANEEEAAKKQAIPVAEFSNARAQCEQWLDKQVEIVLEKVVRNGDAACATVALPLGLSSTNRHPHITLAHSSRVGPIYSSQLLKLAETEGWCEDAASQSTTTRPLDGGSRLRGIVRAFWGLTSEPSGPLLSADSTHAHHSNGCGKSNGSSGAPAVGVLVELEGLQQAPELNGQVGVVRSVDSGCCEVELIKEDGSIHTVRIGFGNLLPLADPDAAHEDSSGDYLDAGASSSAHASVANALPQQQVTLRSAFEPPSSTQPANARMLDPRTSTPLEPSSVPAAATAGATATKTDRTHAHHSNSHGKSNNGGAFAVGVLVELDGLQQAPELNGQVGVIRSVDGGRCEVELIKEDGSLHSKRVRFGNLLPLTDPDEVREDSSVQEAQVVALSQAVQRCDLFQVQALLRDKADPNAQSLQGPQRGEVTSLLLEATRAAANCNENSSLGSRGGPQHLNLVALLLGYSADPSPVLTTDLQRSALVSPAPDALLLCRIFKNREVTSDEERAALGNLEPGALAQARRRLRLPGPFALGGEAPARCLQSDQASSQELSATKDHSVSVHSVDRLRPLLVLRPLTGQPTAAVVLLHGLFQSGLMMESLARDLSPGFPHAVFLMPTAPTRDTWNVGPSWFDHIRRQHTSKHLDEARSEVLALLSFQDQHWQIPPEHVVLCGFSMGGTVAAWTALQVPRRLAGLVLLGSEGLRMNSEELEEALFSEWWTGAEGLPVLQCHGHDDQLCPLSVATDSSEALRELGCKVDLLTFAGVGHTLSPTMIEQIGDWMSQQIPQ</sequence>
<organism evidence="7 8">
    <name type="scientific">Polarella glacialis</name>
    <name type="common">Dinoflagellate</name>
    <dbReference type="NCBI Taxonomy" id="89957"/>
    <lineage>
        <taxon>Eukaryota</taxon>
        <taxon>Sar</taxon>
        <taxon>Alveolata</taxon>
        <taxon>Dinophyceae</taxon>
        <taxon>Suessiales</taxon>
        <taxon>Suessiaceae</taxon>
        <taxon>Polarella</taxon>
    </lineage>
</organism>
<dbReference type="Pfam" id="PF02230">
    <property type="entry name" value="Abhydrolase_2"/>
    <property type="match status" value="1"/>
</dbReference>
<feature type="domain" description="tRNA ligase kinase" evidence="6">
    <location>
        <begin position="50"/>
        <end position="212"/>
    </location>
</feature>
<evidence type="ECO:0000256" key="2">
    <source>
        <dbReference type="ARBA" id="ARBA00022801"/>
    </source>
</evidence>
<evidence type="ECO:0000259" key="6">
    <source>
        <dbReference type="Pfam" id="PF08303"/>
    </source>
</evidence>
<evidence type="ECO:0000256" key="1">
    <source>
        <dbReference type="ARBA" id="ARBA00006499"/>
    </source>
</evidence>
<dbReference type="PANTHER" id="PTHR10655:SF17">
    <property type="entry name" value="LYSOPHOSPHOLIPASE-LIKE PROTEIN 1"/>
    <property type="match status" value="1"/>
</dbReference>
<evidence type="ECO:0000259" key="5">
    <source>
        <dbReference type="Pfam" id="PF08302"/>
    </source>
</evidence>
<feature type="domain" description="Phospholipase/carboxylesterase/thioesterase" evidence="4">
    <location>
        <begin position="920"/>
        <end position="1122"/>
    </location>
</feature>
<keyword evidence="8" id="KW-1185">Reference proteome</keyword>
<evidence type="ECO:0000259" key="4">
    <source>
        <dbReference type="Pfam" id="PF02230"/>
    </source>
</evidence>
<dbReference type="GO" id="GO:0003972">
    <property type="term" value="F:RNA ligase (ATP) activity"/>
    <property type="evidence" value="ECO:0007669"/>
    <property type="project" value="InterPro"/>
</dbReference>
<dbReference type="PANTHER" id="PTHR10655">
    <property type="entry name" value="LYSOPHOSPHOLIPASE-RELATED"/>
    <property type="match status" value="1"/>
</dbReference>
<feature type="compositionally biased region" description="Low complexity" evidence="3">
    <location>
        <begin position="625"/>
        <end position="634"/>
    </location>
</feature>
<dbReference type="Gene3D" id="3.40.50.1820">
    <property type="entry name" value="alpha/beta hydrolase"/>
    <property type="match status" value="1"/>
</dbReference>
<gene>
    <name evidence="7" type="ORF">PGLA1383_LOCUS45239</name>
</gene>
<evidence type="ECO:0000256" key="3">
    <source>
        <dbReference type="SAM" id="MobiDB-lite"/>
    </source>
</evidence>
<dbReference type="OrthoDB" id="433474at2759"/>
<feature type="region of interest" description="Disordered" evidence="3">
    <location>
        <begin position="595"/>
        <end position="652"/>
    </location>
</feature>
<dbReference type="InterPro" id="IPR027417">
    <property type="entry name" value="P-loop_NTPase"/>
</dbReference>
<feature type="domain" description="tRNA ligase phosphodiesterase" evidence="5">
    <location>
        <begin position="333"/>
        <end position="438"/>
    </location>
</feature>
<dbReference type="InterPro" id="IPR003140">
    <property type="entry name" value="PLipase/COase/thioEstase"/>
</dbReference>
<name>A0A813GW56_POLGL</name>
<dbReference type="EMBL" id="CAJNNV010029443">
    <property type="protein sequence ID" value="CAE8628635.1"/>
    <property type="molecule type" value="Genomic_DNA"/>
</dbReference>
<dbReference type="GO" id="GO:0008474">
    <property type="term" value="F:palmitoyl-(protein) hydrolase activity"/>
    <property type="evidence" value="ECO:0007669"/>
    <property type="project" value="TreeGrafter"/>
</dbReference>
<comment type="similarity">
    <text evidence="1">Belongs to the AB hydrolase superfamily. AB hydrolase 2 family.</text>
</comment>
<proteinExistence type="inferred from homology"/>
<dbReference type="InterPro" id="IPR015966">
    <property type="entry name" value="tRNA_lig_kin_fungi"/>
</dbReference>
<dbReference type="InterPro" id="IPR050565">
    <property type="entry name" value="LYPA1-2/EST-like"/>
</dbReference>
<protein>
    <submittedName>
        <fullName evidence="7">Uncharacterized protein</fullName>
    </submittedName>
</protein>
<dbReference type="SUPFAM" id="SSF53474">
    <property type="entry name" value="alpha/beta-Hydrolases"/>
    <property type="match status" value="1"/>
</dbReference>
<dbReference type="Proteomes" id="UP000654075">
    <property type="component" value="Unassembled WGS sequence"/>
</dbReference>
<dbReference type="GO" id="GO:0005524">
    <property type="term" value="F:ATP binding"/>
    <property type="evidence" value="ECO:0007669"/>
    <property type="project" value="InterPro"/>
</dbReference>
<dbReference type="InterPro" id="IPR015965">
    <property type="entry name" value="tRNA_lig_PDEase"/>
</dbReference>
<dbReference type="GO" id="GO:0006388">
    <property type="term" value="P:tRNA splicing, via endonucleolytic cleavage and ligation"/>
    <property type="evidence" value="ECO:0007669"/>
    <property type="project" value="InterPro"/>
</dbReference>
<reference evidence="7" key="1">
    <citation type="submission" date="2021-02" db="EMBL/GenBank/DDBJ databases">
        <authorList>
            <person name="Dougan E. K."/>
            <person name="Rhodes N."/>
            <person name="Thang M."/>
            <person name="Chan C."/>
        </authorList>
    </citation>
    <scope>NUCLEOTIDE SEQUENCE</scope>
</reference>
<dbReference type="GO" id="GO:0052689">
    <property type="term" value="F:carboxylic ester hydrolase activity"/>
    <property type="evidence" value="ECO:0007669"/>
    <property type="project" value="TreeGrafter"/>
</dbReference>
<evidence type="ECO:0000313" key="8">
    <source>
        <dbReference type="Proteomes" id="UP000654075"/>
    </source>
</evidence>
<accession>A0A813GW56</accession>
<dbReference type="SUPFAM" id="SSF52540">
    <property type="entry name" value="P-loop containing nucleoside triphosphate hydrolases"/>
    <property type="match status" value="1"/>
</dbReference>